<dbReference type="GO" id="GO:0046872">
    <property type="term" value="F:metal ion binding"/>
    <property type="evidence" value="ECO:0007669"/>
    <property type="project" value="UniProtKB-KW"/>
</dbReference>
<evidence type="ECO:0000313" key="5">
    <source>
        <dbReference type="EMBL" id="KXZ45422.1"/>
    </source>
</evidence>
<evidence type="ECO:0000256" key="4">
    <source>
        <dbReference type="SAM" id="Phobius"/>
    </source>
</evidence>
<sequence>MAENSAGTQGLCAHFNRTSRKIHTLSNSLVNAKLVALFSDRELYGKALACFYYVFAALEAALDQALNAGDPDMLQFREPLKGGLYRAVGFRQDLEYYLGKDWEAACPKSKALQEYEHLAAASGGQIVKRAVRKHFRLPEDAGTSAFDFPGESNNTLRSQLKSKLDAWGRGLSSEEVEQLTDEHLAAFAYNNGIIRAFPVSTAAMLRGLLRVLPQRLLAGLLAALVLVMALLVAGSLRRSSP</sequence>
<organism evidence="5 6">
    <name type="scientific">Gonium pectorale</name>
    <name type="common">Green alga</name>
    <dbReference type="NCBI Taxonomy" id="33097"/>
    <lineage>
        <taxon>Eukaryota</taxon>
        <taxon>Viridiplantae</taxon>
        <taxon>Chlorophyta</taxon>
        <taxon>core chlorophytes</taxon>
        <taxon>Chlorophyceae</taxon>
        <taxon>CS clade</taxon>
        <taxon>Chlamydomonadales</taxon>
        <taxon>Volvocaceae</taxon>
        <taxon>Gonium</taxon>
    </lineage>
</organism>
<keyword evidence="1" id="KW-0349">Heme</keyword>
<dbReference type="Proteomes" id="UP000075714">
    <property type="component" value="Unassembled WGS sequence"/>
</dbReference>
<keyword evidence="4" id="KW-0472">Membrane</keyword>
<keyword evidence="2" id="KW-0479">Metal-binding</keyword>
<keyword evidence="3" id="KW-0408">Iron</keyword>
<dbReference type="SUPFAM" id="SSF48613">
    <property type="entry name" value="Heme oxygenase-like"/>
    <property type="match status" value="1"/>
</dbReference>
<feature type="transmembrane region" description="Helical" evidence="4">
    <location>
        <begin position="216"/>
        <end position="236"/>
    </location>
</feature>
<evidence type="ECO:0008006" key="7">
    <source>
        <dbReference type="Google" id="ProtNLM"/>
    </source>
</evidence>
<dbReference type="OrthoDB" id="652091at2759"/>
<dbReference type="GO" id="GO:0006788">
    <property type="term" value="P:heme oxidation"/>
    <property type="evidence" value="ECO:0007669"/>
    <property type="project" value="InterPro"/>
</dbReference>
<dbReference type="AlphaFoldDB" id="A0A150G6E7"/>
<dbReference type="PANTHER" id="PTHR10720">
    <property type="entry name" value="HEME OXYGENASE"/>
    <property type="match status" value="1"/>
</dbReference>
<proteinExistence type="predicted"/>
<evidence type="ECO:0000256" key="3">
    <source>
        <dbReference type="ARBA" id="ARBA00023004"/>
    </source>
</evidence>
<dbReference type="PANTHER" id="PTHR10720:SF0">
    <property type="entry name" value="HEME OXYGENASE"/>
    <property type="match status" value="1"/>
</dbReference>
<dbReference type="InterPro" id="IPR002051">
    <property type="entry name" value="Haem_Oase"/>
</dbReference>
<dbReference type="EMBL" id="LSYV01000056">
    <property type="protein sequence ID" value="KXZ45422.1"/>
    <property type="molecule type" value="Genomic_DNA"/>
</dbReference>
<name>A0A150G6E7_GONPE</name>
<protein>
    <recommendedName>
        <fullName evidence="7">Heme oxygenase</fullName>
    </recommendedName>
</protein>
<dbReference type="Gene3D" id="1.20.910.10">
    <property type="entry name" value="Heme oxygenase-like"/>
    <property type="match status" value="2"/>
</dbReference>
<accession>A0A150G6E7</accession>
<keyword evidence="6" id="KW-1185">Reference proteome</keyword>
<keyword evidence="4" id="KW-1133">Transmembrane helix</keyword>
<reference evidence="6" key="1">
    <citation type="journal article" date="2016" name="Nat. Commun.">
        <title>The Gonium pectorale genome demonstrates co-option of cell cycle regulation during the evolution of multicellularity.</title>
        <authorList>
            <person name="Hanschen E.R."/>
            <person name="Marriage T.N."/>
            <person name="Ferris P.J."/>
            <person name="Hamaji T."/>
            <person name="Toyoda A."/>
            <person name="Fujiyama A."/>
            <person name="Neme R."/>
            <person name="Noguchi H."/>
            <person name="Minakuchi Y."/>
            <person name="Suzuki M."/>
            <person name="Kawai-Toyooka H."/>
            <person name="Smith D.R."/>
            <person name="Sparks H."/>
            <person name="Anderson J."/>
            <person name="Bakaric R."/>
            <person name="Luria V."/>
            <person name="Karger A."/>
            <person name="Kirschner M.W."/>
            <person name="Durand P.M."/>
            <person name="Michod R.E."/>
            <person name="Nozaki H."/>
            <person name="Olson B.J."/>
        </authorList>
    </citation>
    <scope>NUCLEOTIDE SEQUENCE [LARGE SCALE GENOMIC DNA]</scope>
    <source>
        <strain evidence="6">NIES-2863</strain>
    </source>
</reference>
<gene>
    <name evidence="5" type="ORF">GPECTOR_55g328</name>
</gene>
<comment type="caution">
    <text evidence="5">The sequence shown here is derived from an EMBL/GenBank/DDBJ whole genome shotgun (WGS) entry which is preliminary data.</text>
</comment>
<keyword evidence="4" id="KW-0812">Transmembrane</keyword>
<dbReference type="InterPro" id="IPR016053">
    <property type="entry name" value="Haem_Oase-like"/>
</dbReference>
<evidence type="ECO:0000313" key="6">
    <source>
        <dbReference type="Proteomes" id="UP000075714"/>
    </source>
</evidence>
<dbReference type="STRING" id="33097.A0A150G6E7"/>
<dbReference type="InterPro" id="IPR016084">
    <property type="entry name" value="Haem_Oase-like_multi-hlx"/>
</dbReference>
<dbReference type="Pfam" id="PF01126">
    <property type="entry name" value="Heme_oxygenase"/>
    <property type="match status" value="1"/>
</dbReference>
<dbReference type="GO" id="GO:0004392">
    <property type="term" value="F:heme oxygenase (decyclizing) activity"/>
    <property type="evidence" value="ECO:0007669"/>
    <property type="project" value="InterPro"/>
</dbReference>
<evidence type="ECO:0000256" key="2">
    <source>
        <dbReference type="ARBA" id="ARBA00022723"/>
    </source>
</evidence>
<evidence type="ECO:0000256" key="1">
    <source>
        <dbReference type="ARBA" id="ARBA00022617"/>
    </source>
</evidence>